<name>A0A1B4LHL9_9BURK</name>
<keyword evidence="1" id="KW-0812">Transmembrane</keyword>
<proteinExistence type="predicted"/>
<feature type="transmembrane region" description="Helical" evidence="1">
    <location>
        <begin position="28"/>
        <end position="45"/>
    </location>
</feature>
<evidence type="ECO:0000256" key="1">
    <source>
        <dbReference type="SAM" id="Phobius"/>
    </source>
</evidence>
<accession>A0A1B4LHL9</accession>
<evidence type="ECO:0000313" key="3">
    <source>
        <dbReference type="Proteomes" id="UP000243680"/>
    </source>
</evidence>
<keyword evidence="1" id="KW-0472">Membrane</keyword>
<evidence type="ECO:0000313" key="2">
    <source>
        <dbReference type="EMBL" id="AOJ76677.1"/>
    </source>
</evidence>
<dbReference type="Proteomes" id="UP000243680">
    <property type="component" value="Chromosome 3"/>
</dbReference>
<reference evidence="2 3" key="1">
    <citation type="submission" date="2015-12" db="EMBL/GenBank/DDBJ databases">
        <title>Diversity of Burkholderia near neighbor genomes.</title>
        <authorList>
            <person name="Sahl J."/>
            <person name="Wagner D."/>
            <person name="Keim P."/>
        </authorList>
    </citation>
    <scope>NUCLEOTIDE SEQUENCE [LARGE SCALE GENOMIC DNA]</scope>
    <source>
        <strain evidence="2 3">MSMB0783</strain>
    </source>
</reference>
<keyword evidence="1" id="KW-1133">Transmembrane helix</keyword>
<protein>
    <submittedName>
        <fullName evidence="2">Uncharacterized protein</fullName>
    </submittedName>
</protein>
<organism evidence="2 3">
    <name type="scientific">Burkholderia ubonensis</name>
    <dbReference type="NCBI Taxonomy" id="101571"/>
    <lineage>
        <taxon>Bacteria</taxon>
        <taxon>Pseudomonadati</taxon>
        <taxon>Pseudomonadota</taxon>
        <taxon>Betaproteobacteria</taxon>
        <taxon>Burkholderiales</taxon>
        <taxon>Burkholderiaceae</taxon>
        <taxon>Burkholderia</taxon>
        <taxon>Burkholderia cepacia complex</taxon>
    </lineage>
</organism>
<feature type="transmembrane region" description="Helical" evidence="1">
    <location>
        <begin position="66"/>
        <end position="87"/>
    </location>
</feature>
<gene>
    <name evidence="2" type="ORF">WJ35_16450</name>
</gene>
<dbReference type="AlphaFoldDB" id="A0A1B4LHL9"/>
<dbReference type="EMBL" id="CP013421">
    <property type="protein sequence ID" value="AOJ76677.1"/>
    <property type="molecule type" value="Genomic_DNA"/>
</dbReference>
<sequence>MIGIALTIAIVVVGMGLLDDLAGHWIARAWTQFGVTFVVAGGLLFTQPLVSRRLHRHEVLSSPVDAAVWLGRSVGWLVGALMGAVLASQFN</sequence>